<keyword evidence="7" id="KW-1185">Reference proteome</keyword>
<keyword evidence="3 6" id="KW-0067">ATP-binding</keyword>
<dbReference type="SMART" id="SM00382">
    <property type="entry name" value="AAA"/>
    <property type="match status" value="1"/>
</dbReference>
<dbReference type="SUPFAM" id="SSF52540">
    <property type="entry name" value="P-loop containing nucleoside triphosphate hydrolases"/>
    <property type="match status" value="1"/>
</dbReference>
<dbReference type="PROSITE" id="PS50893">
    <property type="entry name" value="ABC_TRANSPORTER_2"/>
    <property type="match status" value="1"/>
</dbReference>
<evidence type="ECO:0000313" key="7">
    <source>
        <dbReference type="Proteomes" id="UP000273022"/>
    </source>
</evidence>
<dbReference type="Proteomes" id="UP000273022">
    <property type="component" value="Unassembled WGS sequence"/>
</dbReference>
<evidence type="ECO:0000313" key="6">
    <source>
        <dbReference type="EMBL" id="RJY19123.1"/>
    </source>
</evidence>
<feature type="domain" description="ABC transporter" evidence="5">
    <location>
        <begin position="13"/>
        <end position="237"/>
    </location>
</feature>
<evidence type="ECO:0000256" key="3">
    <source>
        <dbReference type="ARBA" id="ARBA00022840"/>
    </source>
</evidence>
<protein>
    <submittedName>
        <fullName evidence="6">ABC transporter ATP-binding protein</fullName>
    </submittedName>
</protein>
<sequence length="238" mass="26434">MENNAKKHKNKLVTLRDINKIYTKGQIQTHALHDISLDIYQGEFVAISGPSGCGKSTLLSILGLLDAATTGNYQLTDIDVSDLSVDQRSKIRNQHIGFVFQSFNLIEHLSVFDNIALPLEHRGESSKTIKQAVDKHLLLVNMESHKHHKPNQLSGGQQQRVAIARALVGEPKLLLVDEPTGNLDSRNGDLVMQQLKTLNEQGVTIVMVTHDERYSLMAQRKIRLFDGEVLAETKGAIA</sequence>
<evidence type="ECO:0000256" key="2">
    <source>
        <dbReference type="ARBA" id="ARBA00022741"/>
    </source>
</evidence>
<dbReference type="GO" id="GO:0016887">
    <property type="term" value="F:ATP hydrolysis activity"/>
    <property type="evidence" value="ECO:0007669"/>
    <property type="project" value="InterPro"/>
</dbReference>
<dbReference type="InterPro" id="IPR017911">
    <property type="entry name" value="MacB-like_ATP-bd"/>
</dbReference>
<name>A0A3A6UAW6_9GAMM</name>
<gene>
    <name evidence="6" type="ORF">D5R81_02415</name>
</gene>
<comment type="caution">
    <text evidence="6">The sequence shown here is derived from an EMBL/GenBank/DDBJ whole genome shotgun (WGS) entry which is preliminary data.</text>
</comment>
<keyword evidence="2" id="KW-0547">Nucleotide-binding</keyword>
<dbReference type="GO" id="GO:0005886">
    <property type="term" value="C:plasma membrane"/>
    <property type="evidence" value="ECO:0007669"/>
    <property type="project" value="TreeGrafter"/>
</dbReference>
<dbReference type="PANTHER" id="PTHR24220:SF648">
    <property type="entry name" value="ABC TRANSPORTER ATP-BINDING PROTEIN YTRE"/>
    <property type="match status" value="1"/>
</dbReference>
<accession>A0A3A6UAW6</accession>
<comment type="similarity">
    <text evidence="4">Belongs to the ABC transporter superfamily. Macrolide exporter (TC 3.A.1.122) family.</text>
</comment>
<dbReference type="InterPro" id="IPR015854">
    <property type="entry name" value="ABC_transpr_LolD-like"/>
</dbReference>
<proteinExistence type="inferred from homology"/>
<dbReference type="Pfam" id="PF00005">
    <property type="entry name" value="ABC_tran"/>
    <property type="match status" value="1"/>
</dbReference>
<dbReference type="EMBL" id="QYYH01000008">
    <property type="protein sequence ID" value="RJY19123.1"/>
    <property type="molecule type" value="Genomic_DNA"/>
</dbReference>
<dbReference type="FunFam" id="3.40.50.300:FF:000032">
    <property type="entry name" value="Export ABC transporter ATP-binding protein"/>
    <property type="match status" value="1"/>
</dbReference>
<dbReference type="InterPro" id="IPR017871">
    <property type="entry name" value="ABC_transporter-like_CS"/>
</dbReference>
<dbReference type="CDD" id="cd03255">
    <property type="entry name" value="ABC_MJ0796_LolCDE_FtsE"/>
    <property type="match status" value="1"/>
</dbReference>
<reference evidence="6 7" key="1">
    <citation type="submission" date="2018-09" db="EMBL/GenBank/DDBJ databases">
        <title>Phylogeny of the Shewanellaceae, and recommendation for two new genera, Pseudoshewanella and Parashewanella.</title>
        <authorList>
            <person name="Wang G."/>
        </authorList>
    </citation>
    <scope>NUCLEOTIDE SEQUENCE [LARGE SCALE GENOMIC DNA]</scope>
    <source>
        <strain evidence="6 7">KCTC 22492</strain>
    </source>
</reference>
<dbReference type="GO" id="GO:0005524">
    <property type="term" value="F:ATP binding"/>
    <property type="evidence" value="ECO:0007669"/>
    <property type="project" value="UniProtKB-KW"/>
</dbReference>
<evidence type="ECO:0000256" key="1">
    <source>
        <dbReference type="ARBA" id="ARBA00022448"/>
    </source>
</evidence>
<dbReference type="PROSITE" id="PS00211">
    <property type="entry name" value="ABC_TRANSPORTER_1"/>
    <property type="match status" value="1"/>
</dbReference>
<dbReference type="AlphaFoldDB" id="A0A3A6UAW6"/>
<dbReference type="InterPro" id="IPR027417">
    <property type="entry name" value="P-loop_NTPase"/>
</dbReference>
<evidence type="ECO:0000259" key="5">
    <source>
        <dbReference type="PROSITE" id="PS50893"/>
    </source>
</evidence>
<evidence type="ECO:0000256" key="4">
    <source>
        <dbReference type="ARBA" id="ARBA00038388"/>
    </source>
</evidence>
<keyword evidence="1" id="KW-0813">Transport</keyword>
<dbReference type="OrthoDB" id="6224429at2"/>
<dbReference type="GO" id="GO:0022857">
    <property type="term" value="F:transmembrane transporter activity"/>
    <property type="evidence" value="ECO:0007669"/>
    <property type="project" value="TreeGrafter"/>
</dbReference>
<dbReference type="InterPro" id="IPR003593">
    <property type="entry name" value="AAA+_ATPase"/>
</dbReference>
<dbReference type="InterPro" id="IPR003439">
    <property type="entry name" value="ABC_transporter-like_ATP-bd"/>
</dbReference>
<dbReference type="PANTHER" id="PTHR24220">
    <property type="entry name" value="IMPORT ATP-BINDING PROTEIN"/>
    <property type="match status" value="1"/>
</dbReference>
<dbReference type="Gene3D" id="3.40.50.300">
    <property type="entry name" value="P-loop containing nucleotide triphosphate hydrolases"/>
    <property type="match status" value="1"/>
</dbReference>
<organism evidence="6 7">
    <name type="scientific">Parashewanella spongiae</name>
    <dbReference type="NCBI Taxonomy" id="342950"/>
    <lineage>
        <taxon>Bacteria</taxon>
        <taxon>Pseudomonadati</taxon>
        <taxon>Pseudomonadota</taxon>
        <taxon>Gammaproteobacteria</taxon>
        <taxon>Alteromonadales</taxon>
        <taxon>Shewanellaceae</taxon>
        <taxon>Parashewanella</taxon>
    </lineage>
</organism>
<dbReference type="GO" id="GO:1902495">
    <property type="term" value="C:transmembrane transporter complex"/>
    <property type="evidence" value="ECO:0007669"/>
    <property type="project" value="UniProtKB-ARBA"/>
</dbReference>